<protein>
    <submittedName>
        <fullName evidence="1">Uncharacterized protein</fullName>
    </submittedName>
</protein>
<dbReference type="AlphaFoldDB" id="A0A1S1M4M6"/>
<reference evidence="2 4" key="2">
    <citation type="submission" date="2019-06" db="EMBL/GenBank/DDBJ databases">
        <title>Whole geneome sequnce of Mycobacteroides chelonae M77 isolated from bovine milk from Meghalaya, India.</title>
        <authorList>
            <person name="Vise E."/>
            <person name="Das S."/>
            <person name="Garg A."/>
            <person name="Ghatak S."/>
            <person name="Shakuntala I."/>
            <person name="Milton A.A.P."/>
            <person name="Karam A."/>
            <person name="Sanjukta R."/>
            <person name="Puro K."/>
            <person name="Sen A."/>
        </authorList>
    </citation>
    <scope>NUCLEOTIDE SEQUENCE [LARGE SCALE GENOMIC DNA]</scope>
    <source>
        <strain evidence="2 4">M77</strain>
    </source>
</reference>
<sequence length="182" mass="20575">MFDRDADWAAIPHLGAAIGVFTPHAWMAIDQLRRVVDVAQVGTFLLNRGCEHGAWGEKWWYEIALVDSGRLILWFVREGHCAGHDERPPHPTVSVTLRTIPLSEITDKSLKVDYDVAPDGAVTMTTVDLTLYTSTTTRTVKASLEEYRHSIEHFQFSKYSSHGVAQMNRLIDFAHAVSREIR</sequence>
<dbReference type="Proteomes" id="UP000179441">
    <property type="component" value="Unassembled WGS sequence"/>
</dbReference>
<proteinExistence type="predicted"/>
<evidence type="ECO:0000313" key="4">
    <source>
        <dbReference type="Proteomes" id="UP000317728"/>
    </source>
</evidence>
<evidence type="ECO:0000313" key="1">
    <source>
        <dbReference type="EMBL" id="OHU76855.1"/>
    </source>
</evidence>
<accession>A0A1S1M4M6</accession>
<dbReference type="Proteomes" id="UP000317728">
    <property type="component" value="Chromosome"/>
</dbReference>
<keyword evidence="3" id="KW-1185">Reference proteome</keyword>
<name>A0A1S1M4M6_MYCCH</name>
<organism evidence="1 3">
    <name type="scientific">Mycobacteroides chelonae</name>
    <name type="common">Mycobacterium chelonae</name>
    <dbReference type="NCBI Taxonomy" id="1774"/>
    <lineage>
        <taxon>Bacteria</taxon>
        <taxon>Bacillati</taxon>
        <taxon>Actinomycetota</taxon>
        <taxon>Actinomycetes</taxon>
        <taxon>Mycobacteriales</taxon>
        <taxon>Mycobacteriaceae</taxon>
        <taxon>Mycobacteroides</taxon>
    </lineage>
</organism>
<evidence type="ECO:0000313" key="2">
    <source>
        <dbReference type="EMBL" id="QDF71164.1"/>
    </source>
</evidence>
<gene>
    <name evidence="1" type="ORF">BKG84_22265</name>
    <name evidence="2" type="ORF">FJK96_14055</name>
</gene>
<dbReference type="EMBL" id="CP041150">
    <property type="protein sequence ID" value="QDF71164.1"/>
    <property type="molecule type" value="Genomic_DNA"/>
</dbReference>
<dbReference type="RefSeq" id="WP_057979799.1">
    <property type="nucleotide sequence ID" value="NZ_CP041150.1"/>
</dbReference>
<reference evidence="1 3" key="1">
    <citation type="submission" date="2016-10" db="EMBL/GenBank/DDBJ databases">
        <title>Evaluation of Human, Veterinary and Environmental Mycobacterium chelonae Isolates by Core Genome Phylogenomic Analysis, Targeted Gene Comparison, and Anti-microbial Susceptibility Patterns: A Tale of Mistaken Identities.</title>
        <authorList>
            <person name="Fogelson S.B."/>
            <person name="Camus A.C."/>
            <person name="Lorenz W."/>
            <person name="Vasireddy R."/>
            <person name="Vasireddy S."/>
            <person name="Smith T."/>
            <person name="Brown-Elliott B.A."/>
            <person name="Wallace R.J.Jr."/>
            <person name="Hasan N.A."/>
            <person name="Reischl U."/>
            <person name="Sanchez S."/>
        </authorList>
    </citation>
    <scope>NUCLEOTIDE SEQUENCE [LARGE SCALE GENOMIC DNA]</scope>
    <source>
        <strain evidence="1 3">15518</strain>
    </source>
</reference>
<dbReference type="EMBL" id="MLIS01000002">
    <property type="protein sequence ID" value="OHU76855.1"/>
    <property type="molecule type" value="Genomic_DNA"/>
</dbReference>
<evidence type="ECO:0000313" key="3">
    <source>
        <dbReference type="Proteomes" id="UP000179441"/>
    </source>
</evidence>